<name>A0A507B8W2_9PEZI</name>
<dbReference type="GeneID" id="41973220"/>
<feature type="compositionally biased region" description="Low complexity" evidence="1">
    <location>
        <begin position="195"/>
        <end position="205"/>
    </location>
</feature>
<proteinExistence type="predicted"/>
<keyword evidence="3" id="KW-1185">Reference proteome</keyword>
<accession>A0A507B8W2</accession>
<dbReference type="InParanoid" id="A0A507B8W2"/>
<feature type="compositionally biased region" description="Polar residues" evidence="1">
    <location>
        <begin position="450"/>
        <end position="462"/>
    </location>
</feature>
<dbReference type="RefSeq" id="XP_030995540.1">
    <property type="nucleotide sequence ID" value="XM_031140331.1"/>
</dbReference>
<feature type="region of interest" description="Disordered" evidence="1">
    <location>
        <begin position="438"/>
        <end position="462"/>
    </location>
</feature>
<feature type="region of interest" description="Disordered" evidence="1">
    <location>
        <begin position="195"/>
        <end position="221"/>
    </location>
</feature>
<reference evidence="2 3" key="1">
    <citation type="submission" date="2019-06" db="EMBL/GenBank/DDBJ databases">
        <title>Draft genome sequence of the filamentous fungus Phialemoniopsis curvata isolated from diesel fuel.</title>
        <authorList>
            <person name="Varaljay V.A."/>
            <person name="Lyon W.J."/>
            <person name="Crouch A.L."/>
            <person name="Drake C.E."/>
            <person name="Hollomon J.M."/>
            <person name="Nadeau L.J."/>
            <person name="Nunn H.S."/>
            <person name="Stevenson B.S."/>
            <person name="Bojanowski C.L."/>
            <person name="Crookes-Goodson W.J."/>
        </authorList>
    </citation>
    <scope>NUCLEOTIDE SEQUENCE [LARGE SCALE GENOMIC DNA]</scope>
    <source>
        <strain evidence="2 3">D216</strain>
    </source>
</reference>
<dbReference type="Proteomes" id="UP000319257">
    <property type="component" value="Unassembled WGS sequence"/>
</dbReference>
<evidence type="ECO:0000256" key="1">
    <source>
        <dbReference type="SAM" id="MobiDB-lite"/>
    </source>
</evidence>
<organism evidence="2 3">
    <name type="scientific">Thyridium curvatum</name>
    <dbReference type="NCBI Taxonomy" id="1093900"/>
    <lineage>
        <taxon>Eukaryota</taxon>
        <taxon>Fungi</taxon>
        <taxon>Dikarya</taxon>
        <taxon>Ascomycota</taxon>
        <taxon>Pezizomycotina</taxon>
        <taxon>Sordariomycetes</taxon>
        <taxon>Sordariomycetidae</taxon>
        <taxon>Thyridiales</taxon>
        <taxon>Thyridiaceae</taxon>
        <taxon>Thyridium</taxon>
    </lineage>
</organism>
<comment type="caution">
    <text evidence="2">The sequence shown here is derived from an EMBL/GenBank/DDBJ whole genome shotgun (WGS) entry which is preliminary data.</text>
</comment>
<feature type="compositionally biased region" description="Polar residues" evidence="1">
    <location>
        <begin position="1"/>
        <end position="10"/>
    </location>
</feature>
<protein>
    <submittedName>
        <fullName evidence="2">Uncharacterized protein</fullName>
    </submittedName>
</protein>
<feature type="region of interest" description="Disordered" evidence="1">
    <location>
        <begin position="1"/>
        <end position="21"/>
    </location>
</feature>
<dbReference type="EMBL" id="SKBQ01000031">
    <property type="protein sequence ID" value="TPX13829.1"/>
    <property type="molecule type" value="Genomic_DNA"/>
</dbReference>
<sequence>MKLQEGGSTPTPVPKDHHSTKLPRPVLADLDLAAHAVHVVIHPVQHLGLRVDLLLDREAHLLLPPHDARQRLDVLVLVRHQLLLQLQHPVVVQLPRPLRLGQRRPEHATTRPRSARRGAGLTAAAQQRRPIPRARRALPARSASTSPASVAAARQARAQLLQAFPLHARRGEQVPPPPDLPVPDPLRLLQHPQALRQRAQQAPGLDELPLGRRPGLRRRRVPVRLGVPPSQLQPRVVQRPPRLLVQVDPGPRVRGGGGVGPREPDLRQPGLDAARAGGRVAARRGGGQVEEGAPGGRVAPPAVGRLGHGAQVPLQVAAALLRQLRRRDGRLEPRLLGQRLRRRAADQRRQLRVEGVKVRVALLYDEGAQRQPQGDVVERVGLGLGGRRAERGRRDGYFDWRRHCSVLIGRQKRVLMNQTFAVESQATVPVSTKVPRRYAGSKVQRRQRGNEQCQEESSGIKH</sequence>
<gene>
    <name evidence="2" type="ORF">E0L32_005773</name>
</gene>
<dbReference type="AlphaFoldDB" id="A0A507B8W2"/>
<evidence type="ECO:0000313" key="3">
    <source>
        <dbReference type="Proteomes" id="UP000319257"/>
    </source>
</evidence>
<feature type="region of interest" description="Disordered" evidence="1">
    <location>
        <begin position="101"/>
        <end position="154"/>
    </location>
</feature>
<feature type="compositionally biased region" description="Low complexity" evidence="1">
    <location>
        <begin position="139"/>
        <end position="154"/>
    </location>
</feature>
<feature type="region of interest" description="Disordered" evidence="1">
    <location>
        <begin position="246"/>
        <end position="270"/>
    </location>
</feature>
<evidence type="ECO:0000313" key="2">
    <source>
        <dbReference type="EMBL" id="TPX13829.1"/>
    </source>
</evidence>